<proteinExistence type="predicted"/>
<protein>
    <submittedName>
        <fullName evidence="2">Uncharacterized protein</fullName>
    </submittedName>
</protein>
<keyword evidence="3" id="KW-1185">Reference proteome</keyword>
<organism evidence="2 3">
    <name type="scientific">Parelaphostrongylus tenuis</name>
    <name type="common">Meningeal worm</name>
    <dbReference type="NCBI Taxonomy" id="148309"/>
    <lineage>
        <taxon>Eukaryota</taxon>
        <taxon>Metazoa</taxon>
        <taxon>Ecdysozoa</taxon>
        <taxon>Nematoda</taxon>
        <taxon>Chromadorea</taxon>
        <taxon>Rhabditida</taxon>
        <taxon>Rhabditina</taxon>
        <taxon>Rhabditomorpha</taxon>
        <taxon>Strongyloidea</taxon>
        <taxon>Metastrongylidae</taxon>
        <taxon>Parelaphostrongylus</taxon>
    </lineage>
</organism>
<feature type="region of interest" description="Disordered" evidence="1">
    <location>
        <begin position="1"/>
        <end position="61"/>
    </location>
</feature>
<evidence type="ECO:0000313" key="3">
    <source>
        <dbReference type="Proteomes" id="UP001196413"/>
    </source>
</evidence>
<dbReference type="AlphaFoldDB" id="A0AAD5N591"/>
<sequence>MDKYDSEEKSLSERNKKLNKVRPISSSSKENLSSNSDGERKKRQNDGDSKKQSEETLVDSKRIRLTEGIVQASKPLSVTRKV</sequence>
<evidence type="ECO:0000256" key="1">
    <source>
        <dbReference type="SAM" id="MobiDB-lite"/>
    </source>
</evidence>
<evidence type="ECO:0000313" key="2">
    <source>
        <dbReference type="EMBL" id="KAJ1360721.1"/>
    </source>
</evidence>
<accession>A0AAD5N591</accession>
<feature type="compositionally biased region" description="Low complexity" evidence="1">
    <location>
        <begin position="25"/>
        <end position="36"/>
    </location>
</feature>
<reference evidence="2" key="1">
    <citation type="submission" date="2021-06" db="EMBL/GenBank/DDBJ databases">
        <title>Parelaphostrongylus tenuis whole genome reference sequence.</title>
        <authorList>
            <person name="Garwood T.J."/>
            <person name="Larsen P.A."/>
            <person name="Fountain-Jones N.M."/>
            <person name="Garbe J.R."/>
            <person name="Macchietto M.G."/>
            <person name="Kania S.A."/>
            <person name="Gerhold R.W."/>
            <person name="Richards J.E."/>
            <person name="Wolf T.M."/>
        </authorList>
    </citation>
    <scope>NUCLEOTIDE SEQUENCE</scope>
    <source>
        <strain evidence="2">MNPRO001-30</strain>
        <tissue evidence="2">Meninges</tissue>
    </source>
</reference>
<gene>
    <name evidence="2" type="ORF">KIN20_019762</name>
</gene>
<feature type="compositionally biased region" description="Basic and acidic residues" evidence="1">
    <location>
        <begin position="37"/>
        <end position="61"/>
    </location>
</feature>
<feature type="compositionally biased region" description="Basic and acidic residues" evidence="1">
    <location>
        <begin position="1"/>
        <end position="16"/>
    </location>
</feature>
<dbReference type="EMBL" id="JAHQIW010003945">
    <property type="protein sequence ID" value="KAJ1360721.1"/>
    <property type="molecule type" value="Genomic_DNA"/>
</dbReference>
<dbReference type="Proteomes" id="UP001196413">
    <property type="component" value="Unassembled WGS sequence"/>
</dbReference>
<name>A0AAD5N591_PARTN</name>
<comment type="caution">
    <text evidence="2">The sequence shown here is derived from an EMBL/GenBank/DDBJ whole genome shotgun (WGS) entry which is preliminary data.</text>
</comment>